<accession>A0A4C1SID7</accession>
<dbReference type="Proteomes" id="UP000299102">
    <property type="component" value="Unassembled WGS sequence"/>
</dbReference>
<name>A0A4C1SID7_EUMVA</name>
<keyword evidence="1" id="KW-0175">Coiled coil</keyword>
<reference evidence="2 3" key="1">
    <citation type="journal article" date="2019" name="Commun. Biol.">
        <title>The bagworm genome reveals a unique fibroin gene that provides high tensile strength.</title>
        <authorList>
            <person name="Kono N."/>
            <person name="Nakamura H."/>
            <person name="Ohtoshi R."/>
            <person name="Tomita M."/>
            <person name="Numata K."/>
            <person name="Arakawa K."/>
        </authorList>
    </citation>
    <scope>NUCLEOTIDE SEQUENCE [LARGE SCALE GENOMIC DNA]</scope>
</reference>
<dbReference type="AlphaFoldDB" id="A0A4C1SID7"/>
<evidence type="ECO:0000313" key="3">
    <source>
        <dbReference type="Proteomes" id="UP000299102"/>
    </source>
</evidence>
<protein>
    <submittedName>
        <fullName evidence="2">Uncharacterized protein</fullName>
    </submittedName>
</protein>
<gene>
    <name evidence="2" type="ORF">EVAR_68653_1</name>
</gene>
<evidence type="ECO:0000313" key="2">
    <source>
        <dbReference type="EMBL" id="GBP00968.1"/>
    </source>
</evidence>
<evidence type="ECO:0000256" key="1">
    <source>
        <dbReference type="SAM" id="Coils"/>
    </source>
</evidence>
<sequence length="138" mass="16248">MLLAERRKLQTEINDLQQKLNDANESAIEKEKKHTGIIQDYKQIIQRLEQDMTTLNETLELNTPLLANIVKISPKKKIEVKVENDEIAQQMIKQEMYEMLTCEDETNAIISSDMNENKPQQKVEVKWILKRISLRRLI</sequence>
<dbReference type="STRING" id="151549.A0A4C1SID7"/>
<comment type="caution">
    <text evidence="2">The sequence shown here is derived from an EMBL/GenBank/DDBJ whole genome shotgun (WGS) entry which is preliminary data.</text>
</comment>
<feature type="coiled-coil region" evidence="1">
    <location>
        <begin position="6"/>
        <end position="58"/>
    </location>
</feature>
<keyword evidence="3" id="KW-1185">Reference proteome</keyword>
<proteinExistence type="predicted"/>
<dbReference type="EMBL" id="BGZK01003405">
    <property type="protein sequence ID" value="GBP00968.1"/>
    <property type="molecule type" value="Genomic_DNA"/>
</dbReference>
<organism evidence="2 3">
    <name type="scientific">Eumeta variegata</name>
    <name type="common">Bagworm moth</name>
    <name type="synonym">Eumeta japonica</name>
    <dbReference type="NCBI Taxonomy" id="151549"/>
    <lineage>
        <taxon>Eukaryota</taxon>
        <taxon>Metazoa</taxon>
        <taxon>Ecdysozoa</taxon>
        <taxon>Arthropoda</taxon>
        <taxon>Hexapoda</taxon>
        <taxon>Insecta</taxon>
        <taxon>Pterygota</taxon>
        <taxon>Neoptera</taxon>
        <taxon>Endopterygota</taxon>
        <taxon>Lepidoptera</taxon>
        <taxon>Glossata</taxon>
        <taxon>Ditrysia</taxon>
        <taxon>Tineoidea</taxon>
        <taxon>Psychidae</taxon>
        <taxon>Oiketicinae</taxon>
        <taxon>Eumeta</taxon>
    </lineage>
</organism>